<organism evidence="1 2">
    <name type="scientific">Zasmidium cellare</name>
    <name type="common">Wine cellar mold</name>
    <name type="synonym">Racodium cellare</name>
    <dbReference type="NCBI Taxonomy" id="395010"/>
    <lineage>
        <taxon>Eukaryota</taxon>
        <taxon>Fungi</taxon>
        <taxon>Dikarya</taxon>
        <taxon>Ascomycota</taxon>
        <taxon>Pezizomycotina</taxon>
        <taxon>Dothideomycetes</taxon>
        <taxon>Dothideomycetidae</taxon>
        <taxon>Mycosphaerellales</taxon>
        <taxon>Mycosphaerellaceae</taxon>
        <taxon>Zasmidium</taxon>
    </lineage>
</organism>
<reference evidence="1 2" key="1">
    <citation type="journal article" date="2023" name="G3 (Bethesda)">
        <title>A chromosome-level genome assembly of Zasmidium syzygii isolated from banana leaves.</title>
        <authorList>
            <person name="van Westerhoven A.C."/>
            <person name="Mehrabi R."/>
            <person name="Talebi R."/>
            <person name="Steentjes M.B.F."/>
            <person name="Corcolon B."/>
            <person name="Chong P.A."/>
            <person name="Kema G.H.J."/>
            <person name="Seidl M.F."/>
        </authorList>
    </citation>
    <scope>NUCLEOTIDE SEQUENCE [LARGE SCALE GENOMIC DNA]</scope>
    <source>
        <strain evidence="1 2">P124</strain>
    </source>
</reference>
<sequence length="299" mass="34120">MSTGKYWLGQSAWSATRSTLPLPQLPTNMLTIPQTRLRLQHELTKTNFSNRLLDPSIALKKENLTIADVATGTGAWCLDFHEKHPDNIIEGLDVNLSEVPPKSWLPSNFSFHEFDVLKKVPEDFVGRYDVVHMQYVVLFVRDGEVEGLLGNSLKMLKPGGYLEWGEAHPLQYVFHSSDGIEKAPAARSLHDLQSQIHPEAVKNWTYLDDIPSVFRKAGFEDVAFVQPEPKPSTLQPLMMNWLWALDEGFEAVVKRFPEKKELLEESRTLREGDVMREARELKVGLDMRMRRCIGRKPAV</sequence>
<dbReference type="SUPFAM" id="SSF53335">
    <property type="entry name" value="S-adenosyl-L-methionine-dependent methyltransferases"/>
    <property type="match status" value="1"/>
</dbReference>
<dbReference type="InterPro" id="IPR029063">
    <property type="entry name" value="SAM-dependent_MTases_sf"/>
</dbReference>
<evidence type="ECO:0008006" key="3">
    <source>
        <dbReference type="Google" id="ProtNLM"/>
    </source>
</evidence>
<dbReference type="Proteomes" id="UP001305779">
    <property type="component" value="Unassembled WGS sequence"/>
</dbReference>
<evidence type="ECO:0000313" key="2">
    <source>
        <dbReference type="Proteomes" id="UP001305779"/>
    </source>
</evidence>
<proteinExistence type="predicted"/>
<comment type="caution">
    <text evidence="1">The sequence shown here is derived from an EMBL/GenBank/DDBJ whole genome shotgun (WGS) entry which is preliminary data.</text>
</comment>
<keyword evidence="2" id="KW-1185">Reference proteome</keyword>
<accession>A0ABR0EKE5</accession>
<name>A0ABR0EKE5_ZASCE</name>
<dbReference type="PANTHER" id="PTHR43591">
    <property type="entry name" value="METHYLTRANSFERASE"/>
    <property type="match status" value="1"/>
</dbReference>
<gene>
    <name evidence="1" type="ORF">PRZ48_007850</name>
</gene>
<dbReference type="Gene3D" id="3.40.50.150">
    <property type="entry name" value="Vaccinia Virus protein VP39"/>
    <property type="match status" value="1"/>
</dbReference>
<dbReference type="CDD" id="cd02440">
    <property type="entry name" value="AdoMet_MTases"/>
    <property type="match status" value="1"/>
</dbReference>
<dbReference type="EMBL" id="JAXOVC010000005">
    <property type="protein sequence ID" value="KAK4502039.1"/>
    <property type="molecule type" value="Genomic_DNA"/>
</dbReference>
<evidence type="ECO:0000313" key="1">
    <source>
        <dbReference type="EMBL" id="KAK4502039.1"/>
    </source>
</evidence>
<protein>
    <recommendedName>
        <fullName evidence="3">Methyltransferase domain-containing protein</fullName>
    </recommendedName>
</protein>
<dbReference type="PANTHER" id="PTHR43591:SF110">
    <property type="entry name" value="RHODANESE DOMAIN-CONTAINING PROTEIN"/>
    <property type="match status" value="1"/>
</dbReference>
<dbReference type="Pfam" id="PF13489">
    <property type="entry name" value="Methyltransf_23"/>
    <property type="match status" value="1"/>
</dbReference>